<evidence type="ECO:0000313" key="3">
    <source>
        <dbReference type="Proteomes" id="UP000617340"/>
    </source>
</evidence>
<organism evidence="2 3">
    <name type="scientific">Vespula germanica</name>
    <name type="common">German yellow jacket</name>
    <name type="synonym">Paravespula germanica</name>
    <dbReference type="NCBI Taxonomy" id="30212"/>
    <lineage>
        <taxon>Eukaryota</taxon>
        <taxon>Metazoa</taxon>
        <taxon>Ecdysozoa</taxon>
        <taxon>Arthropoda</taxon>
        <taxon>Hexapoda</taxon>
        <taxon>Insecta</taxon>
        <taxon>Pterygota</taxon>
        <taxon>Neoptera</taxon>
        <taxon>Endopterygota</taxon>
        <taxon>Hymenoptera</taxon>
        <taxon>Apocrita</taxon>
        <taxon>Aculeata</taxon>
        <taxon>Vespoidea</taxon>
        <taxon>Vespidae</taxon>
        <taxon>Vespinae</taxon>
        <taxon>Vespula</taxon>
    </lineage>
</organism>
<reference evidence="2" key="1">
    <citation type="journal article" date="2020" name="G3 (Bethesda)">
        <title>High-Quality Assemblies for Three Invasive Social Wasps from the &lt;i&gt;Vespula&lt;/i&gt; Genus.</title>
        <authorList>
            <person name="Harrop T.W.R."/>
            <person name="Guhlin J."/>
            <person name="McLaughlin G.M."/>
            <person name="Permina E."/>
            <person name="Stockwell P."/>
            <person name="Gilligan J."/>
            <person name="Le Lec M.F."/>
            <person name="Gruber M.A.M."/>
            <person name="Quinn O."/>
            <person name="Lovegrove M."/>
            <person name="Duncan E.J."/>
            <person name="Remnant E.J."/>
            <person name="Van Eeckhoven J."/>
            <person name="Graham B."/>
            <person name="Knapp R.A."/>
            <person name="Langford K.W."/>
            <person name="Kronenberg Z."/>
            <person name="Press M.O."/>
            <person name="Eacker S.M."/>
            <person name="Wilson-Rankin E.E."/>
            <person name="Purcell J."/>
            <person name="Lester P.J."/>
            <person name="Dearden P.K."/>
        </authorList>
    </citation>
    <scope>NUCLEOTIDE SEQUENCE</scope>
    <source>
        <strain evidence="2">Linc-1</strain>
    </source>
</reference>
<evidence type="ECO:0000313" key="2">
    <source>
        <dbReference type="EMBL" id="KAF7382459.1"/>
    </source>
</evidence>
<name>A0A834MSW8_VESGE</name>
<keyword evidence="3" id="KW-1185">Reference proteome</keyword>
<feature type="compositionally biased region" description="Basic and acidic residues" evidence="1">
    <location>
        <begin position="248"/>
        <end position="293"/>
    </location>
</feature>
<dbReference type="EMBL" id="JACSDZ010000020">
    <property type="protein sequence ID" value="KAF7382459.1"/>
    <property type="molecule type" value="Genomic_DNA"/>
</dbReference>
<sequence length="517" mass="59825">MDEQNDATDAEISTTPQEKDQAESESPINLPPKINEELEIIEAEKESVRIDIINVDDMKETKEDVDKKSEPEKSFTIFDFEPVLYFFKISPMVFDDRYYQDHVFGVIWLLFSKQQKKFPNIPQLHCCLKFLQELKNNDGSYTDDVNLCIQTVQDNLIKQYVKLGILLKSTNENKQKDKQLVLNEQDLIILEKENDILPQKIVHDNSEEIRDNPGKIHDNPGEIHDNFGKIHDNLGEIHDNPEEINDGPEEKHNNPEEIRNNPEEIHNNPEEIDNNQKEIRDGETKEETHVDKTEELIVISENIKSFDDNKNISNENVNKDFIKSTESNPNGNPNENPNGNPNGNPNENPIENPIENPTGNPNRNPIGDPIGNPNIDFRLCGTSCEKEILLNGDESKITSLIYTEMLLRGPLPCIEQMNDKYNISVETRISLGSLKRFMEEFNLPEESLATMNKKQLINFFNNVRKKYMETLKEQVDKIYNLENIMKDIDKQSFKAYITNDLIKRLNKLEDTDKENNM</sequence>
<feature type="region of interest" description="Disordered" evidence="1">
    <location>
        <begin position="236"/>
        <end position="293"/>
    </location>
</feature>
<evidence type="ECO:0000256" key="1">
    <source>
        <dbReference type="SAM" id="MobiDB-lite"/>
    </source>
</evidence>
<feature type="compositionally biased region" description="Low complexity" evidence="1">
    <location>
        <begin position="328"/>
        <end position="362"/>
    </location>
</feature>
<dbReference type="Proteomes" id="UP000617340">
    <property type="component" value="Unassembled WGS sequence"/>
</dbReference>
<accession>A0A834MSW8</accession>
<gene>
    <name evidence="2" type="ORF">HZH68_015378</name>
</gene>
<proteinExistence type="predicted"/>
<feature type="region of interest" description="Disordered" evidence="1">
    <location>
        <begin position="1"/>
        <end position="33"/>
    </location>
</feature>
<feature type="region of interest" description="Disordered" evidence="1">
    <location>
        <begin position="321"/>
        <end position="370"/>
    </location>
</feature>
<dbReference type="AlphaFoldDB" id="A0A834MSW8"/>
<comment type="caution">
    <text evidence="2">The sequence shown here is derived from an EMBL/GenBank/DDBJ whole genome shotgun (WGS) entry which is preliminary data.</text>
</comment>
<protein>
    <submittedName>
        <fullName evidence="2">Uncharacterized protein</fullName>
    </submittedName>
</protein>